<dbReference type="AlphaFoldDB" id="A0A2G6MTE9"/>
<protein>
    <submittedName>
        <fullName evidence="1">Uncharacterized protein</fullName>
    </submittedName>
</protein>
<name>A0A2G6MTE9_9BACT</name>
<accession>A0A2G6MTE9</accession>
<sequence length="72" mass="8060">MRAAQTMTTMIIAEAGLSAVMDYNPAIARDDPNLFNGFEPAFGMQKLQGDIACRIHIILEFFSKTQDYYAPK</sequence>
<proteinExistence type="predicted"/>
<organism evidence="1 2">
    <name type="scientific">Desulfobacter postgatei</name>
    <dbReference type="NCBI Taxonomy" id="2293"/>
    <lineage>
        <taxon>Bacteria</taxon>
        <taxon>Pseudomonadati</taxon>
        <taxon>Thermodesulfobacteriota</taxon>
        <taxon>Desulfobacteria</taxon>
        <taxon>Desulfobacterales</taxon>
        <taxon>Desulfobacteraceae</taxon>
        <taxon>Desulfobacter</taxon>
    </lineage>
</organism>
<evidence type="ECO:0000313" key="1">
    <source>
        <dbReference type="EMBL" id="PIE63271.1"/>
    </source>
</evidence>
<dbReference type="Proteomes" id="UP000231203">
    <property type="component" value="Unassembled WGS sequence"/>
</dbReference>
<comment type="caution">
    <text evidence="1">The sequence shown here is derived from an EMBL/GenBank/DDBJ whole genome shotgun (WGS) entry which is preliminary data.</text>
</comment>
<reference evidence="1 2" key="1">
    <citation type="submission" date="2017-10" db="EMBL/GenBank/DDBJ databases">
        <title>Novel microbial diversity and functional potential in the marine mammal oral microbiome.</title>
        <authorList>
            <person name="Dudek N.K."/>
            <person name="Sun C.L."/>
            <person name="Burstein D."/>
            <person name="Kantor R.S."/>
            <person name="Aliaga Goltsman D.S."/>
            <person name="Bik E.M."/>
            <person name="Thomas B.C."/>
            <person name="Banfield J.F."/>
            <person name="Relman D.A."/>
        </authorList>
    </citation>
    <scope>NUCLEOTIDE SEQUENCE [LARGE SCALE GENOMIC DNA]</scope>
    <source>
        <strain evidence="1">DOLJORAL78_47_202</strain>
    </source>
</reference>
<dbReference type="EMBL" id="PDTI01000011">
    <property type="protein sequence ID" value="PIE63271.1"/>
    <property type="molecule type" value="Genomic_DNA"/>
</dbReference>
<gene>
    <name evidence="1" type="ORF">CSA25_01110</name>
</gene>
<evidence type="ECO:0000313" key="2">
    <source>
        <dbReference type="Proteomes" id="UP000231203"/>
    </source>
</evidence>